<keyword evidence="2" id="KW-1185">Reference proteome</keyword>
<evidence type="ECO:0000313" key="2">
    <source>
        <dbReference type="Proteomes" id="UP001617351"/>
    </source>
</evidence>
<sequence>MEDHDVVVPKSVSVNEQREQPQLFWRHLTFTNDIEVRIIDPHEADRTPRLERLRCTVKESPSRLRLDTAVRHEDRDPVLAQLPAISA</sequence>
<gene>
    <name evidence="1" type="ORF">ACIO7M_15060</name>
</gene>
<accession>A0ABW8EGQ3</accession>
<reference evidence="1 2" key="1">
    <citation type="submission" date="2024-10" db="EMBL/GenBank/DDBJ databases">
        <title>The Natural Products Discovery Center: Release of the First 8490 Sequenced Strains for Exploring Actinobacteria Biosynthetic Diversity.</title>
        <authorList>
            <person name="Kalkreuter E."/>
            <person name="Kautsar S.A."/>
            <person name="Yang D."/>
            <person name="Bader C.D."/>
            <person name="Teijaro C.N."/>
            <person name="Fluegel L."/>
            <person name="Davis C.M."/>
            <person name="Simpson J.R."/>
            <person name="Lauterbach L."/>
            <person name="Steele A.D."/>
            <person name="Gui C."/>
            <person name="Meng S."/>
            <person name="Li G."/>
            <person name="Viehrig K."/>
            <person name="Ye F."/>
            <person name="Su P."/>
            <person name="Kiefer A.F."/>
            <person name="Nichols A."/>
            <person name="Cepeda A.J."/>
            <person name="Yan W."/>
            <person name="Fan B."/>
            <person name="Jiang Y."/>
            <person name="Adhikari A."/>
            <person name="Zheng C.-J."/>
            <person name="Schuster L."/>
            <person name="Cowan T.M."/>
            <person name="Smanski M.J."/>
            <person name="Chevrette M.G."/>
            <person name="De Carvalho L.P.S."/>
            <person name="Shen B."/>
        </authorList>
    </citation>
    <scope>NUCLEOTIDE SEQUENCE [LARGE SCALE GENOMIC DNA]</scope>
    <source>
        <strain evidence="1 2">NPDC087220</strain>
    </source>
</reference>
<dbReference type="Proteomes" id="UP001617351">
    <property type="component" value="Unassembled WGS sequence"/>
</dbReference>
<dbReference type="RefSeq" id="WP_402380996.1">
    <property type="nucleotide sequence ID" value="NZ_JBIUYY010000006.1"/>
</dbReference>
<dbReference type="EMBL" id="JBIUYY010000006">
    <property type="protein sequence ID" value="MFJ2822419.1"/>
    <property type="molecule type" value="Genomic_DNA"/>
</dbReference>
<comment type="caution">
    <text evidence="1">The sequence shown here is derived from an EMBL/GenBank/DDBJ whole genome shotgun (WGS) entry which is preliminary data.</text>
</comment>
<protein>
    <submittedName>
        <fullName evidence="1">Uncharacterized protein</fullName>
    </submittedName>
</protein>
<name>A0ABW8EGQ3_STRT5</name>
<organism evidence="1 2">
    <name type="scientific">Streptomyces toxytricini</name>
    <name type="common">Actinomyces toxytricini</name>
    <dbReference type="NCBI Taxonomy" id="67369"/>
    <lineage>
        <taxon>Bacteria</taxon>
        <taxon>Bacillati</taxon>
        <taxon>Actinomycetota</taxon>
        <taxon>Actinomycetes</taxon>
        <taxon>Kitasatosporales</taxon>
        <taxon>Streptomycetaceae</taxon>
        <taxon>Streptomyces</taxon>
    </lineage>
</organism>
<evidence type="ECO:0000313" key="1">
    <source>
        <dbReference type="EMBL" id="MFJ2822419.1"/>
    </source>
</evidence>
<proteinExistence type="predicted"/>